<gene>
    <name evidence="3" type="primary">LOC139033118</name>
</gene>
<evidence type="ECO:0000313" key="3">
    <source>
        <dbReference type="RefSeq" id="XP_070317893.1"/>
    </source>
</evidence>
<name>A0ABM4HQQ2_ODOVR</name>
<feature type="region of interest" description="Disordered" evidence="1">
    <location>
        <begin position="37"/>
        <end position="238"/>
    </location>
</feature>
<keyword evidence="2" id="KW-1185">Reference proteome</keyword>
<sequence>MGTAEEDGEDFKSGLSSRYSKSLYNFGQQRVPFSRCLVASEEPPQELGQSSRSPRPWPQGECGRPPPARGEGSRVRARDWGCAARGAGPAALPGRGGGGDGRAGGGALRFAGRRERGGEDSSDSGWQRDGGRTCGLVGRLTLWEEGKRRPPLPRSEETPGGRGSGRRYLLQQRTPQRSRSRLAHRPPTATLRAGGSVEAKTGASRSTFRKIRVNLSTQTQGSEKPQMEKLSPKRLQHP</sequence>
<dbReference type="GeneID" id="139033118"/>
<evidence type="ECO:0000313" key="2">
    <source>
        <dbReference type="Proteomes" id="UP001652640"/>
    </source>
</evidence>
<proteinExistence type="predicted"/>
<dbReference type="RefSeq" id="XP_070317893.1">
    <property type="nucleotide sequence ID" value="XM_070461792.1"/>
</dbReference>
<accession>A0ABM4HQQ2</accession>
<feature type="compositionally biased region" description="Gly residues" evidence="1">
    <location>
        <begin position="94"/>
        <end position="107"/>
    </location>
</feature>
<reference evidence="3" key="2">
    <citation type="submission" date="2025-08" db="UniProtKB">
        <authorList>
            <consortium name="RefSeq"/>
        </authorList>
    </citation>
    <scope>IDENTIFICATION</scope>
    <source>
        <tissue evidence="3">Tongue muscle</tissue>
    </source>
</reference>
<feature type="compositionally biased region" description="Polar residues" evidence="1">
    <location>
        <begin position="214"/>
        <end position="223"/>
    </location>
</feature>
<reference evidence="2" key="1">
    <citation type="journal article" date="2022" name="J. Hered.">
        <title>A De Novo Chromosome-Level Genome Assembly of the White-Tailed Deer, Odocoileus Virginianus.</title>
        <authorList>
            <person name="London E.W."/>
            <person name="Roca A.L."/>
            <person name="Novakofski J.E."/>
            <person name="Mateus-Pinilla N.E."/>
        </authorList>
    </citation>
    <scope>NUCLEOTIDE SEQUENCE [LARGE SCALE GENOMIC DNA]</scope>
</reference>
<evidence type="ECO:0000256" key="1">
    <source>
        <dbReference type="SAM" id="MobiDB-lite"/>
    </source>
</evidence>
<protein>
    <submittedName>
        <fullName evidence="3">Uncharacterized protein</fullName>
    </submittedName>
</protein>
<organism evidence="2 3">
    <name type="scientific">Odocoileus virginianus</name>
    <name type="common">White-tailed deer</name>
    <dbReference type="NCBI Taxonomy" id="9874"/>
    <lineage>
        <taxon>Eukaryota</taxon>
        <taxon>Metazoa</taxon>
        <taxon>Chordata</taxon>
        <taxon>Craniata</taxon>
        <taxon>Vertebrata</taxon>
        <taxon>Euteleostomi</taxon>
        <taxon>Mammalia</taxon>
        <taxon>Eutheria</taxon>
        <taxon>Laurasiatheria</taxon>
        <taxon>Artiodactyla</taxon>
        <taxon>Ruminantia</taxon>
        <taxon>Pecora</taxon>
        <taxon>Cervidae</taxon>
        <taxon>Odocoileinae</taxon>
        <taxon>Odocoileus</taxon>
    </lineage>
</organism>
<feature type="compositionally biased region" description="Low complexity" evidence="1">
    <location>
        <begin position="83"/>
        <end position="93"/>
    </location>
</feature>
<dbReference type="Proteomes" id="UP001652640">
    <property type="component" value="Chromosome X"/>
</dbReference>
<feature type="compositionally biased region" description="Basic and acidic residues" evidence="1">
    <location>
        <begin position="142"/>
        <end position="159"/>
    </location>
</feature>